<feature type="compositionally biased region" description="Acidic residues" evidence="1">
    <location>
        <begin position="122"/>
        <end position="134"/>
    </location>
</feature>
<dbReference type="RefSeq" id="XP_040682375.1">
    <property type="nucleotide sequence ID" value="XM_040819110.1"/>
</dbReference>
<dbReference type="EMBL" id="AZHE01000001">
    <property type="protein sequence ID" value="KHO01310.1"/>
    <property type="molecule type" value="Genomic_DNA"/>
</dbReference>
<evidence type="ECO:0000256" key="1">
    <source>
        <dbReference type="SAM" id="MobiDB-lite"/>
    </source>
</evidence>
<keyword evidence="3" id="KW-1185">Reference proteome</keyword>
<feature type="compositionally biased region" description="Low complexity" evidence="1">
    <location>
        <begin position="66"/>
        <end position="77"/>
    </location>
</feature>
<evidence type="ECO:0000313" key="2">
    <source>
        <dbReference type="EMBL" id="KHO01310.1"/>
    </source>
</evidence>
<dbReference type="Proteomes" id="UP000030816">
    <property type="component" value="Unassembled WGS sequence"/>
</dbReference>
<dbReference type="OrthoDB" id="3506470at2759"/>
<feature type="compositionally biased region" description="Polar residues" evidence="1">
    <location>
        <begin position="91"/>
        <end position="111"/>
    </location>
</feature>
<organism evidence="2 3">
    <name type="scientific">Metarhizium album (strain ARSEF 1941)</name>
    <dbReference type="NCBI Taxonomy" id="1081103"/>
    <lineage>
        <taxon>Eukaryota</taxon>
        <taxon>Fungi</taxon>
        <taxon>Dikarya</taxon>
        <taxon>Ascomycota</taxon>
        <taxon>Pezizomycotina</taxon>
        <taxon>Sordariomycetes</taxon>
        <taxon>Hypocreomycetidae</taxon>
        <taxon>Hypocreales</taxon>
        <taxon>Clavicipitaceae</taxon>
        <taxon>Metarhizium</taxon>
    </lineage>
</organism>
<evidence type="ECO:0000313" key="3">
    <source>
        <dbReference type="Proteomes" id="UP000030816"/>
    </source>
</evidence>
<dbReference type="AlphaFoldDB" id="A0A0B2X764"/>
<accession>A0A0B2X764</accession>
<name>A0A0B2X764_METAS</name>
<feature type="region of interest" description="Disordered" evidence="1">
    <location>
        <begin position="203"/>
        <end position="233"/>
    </location>
</feature>
<dbReference type="GeneID" id="63734766"/>
<proteinExistence type="predicted"/>
<protein>
    <submittedName>
        <fullName evidence="2">Uncharacterized protein</fullName>
    </submittedName>
</protein>
<sequence>MTAGAPQIASSVEERARSRGSRTAFYSPYLAASARGQSLDPIEERESTASFIDQEAELPEKDDLISESTPTTSHSSSDGAEPPEFRPRGSVVTTATSLASLACRRNSSPPADNQYEGSWIEADSDGEDDADGNTEDYNVGSLSPRPPRQSCSGMSSPATESGSKINMPNFWIVGHNLPHQKSHSVSGEFPRLHVRRQRSGKSLDMPVRPRTMNGPRKESVADTFKSGSLQTPCPDQCQGLKTLRRMQPLRTSTADSSLPTRLVKKLSHEPAINLATSPASNACSAFDEEDLHPVANRGSTKPQADLVRPPTLPEPLQTVQSWLNSSLQPYPWASKSDEAARAVPLPPDAIETLRVSVVCFPETMLLTSSLTVETIRSYAKKMRHPMPEVSSISGDASMQASRKSLWRKVVDYNKGPHPSNLKSTPRYSNVQNADSSLSEVDAPKPWAPIKNVFYHCSDYICDALYAHIVSYNYISALIARNPVPLVSNGRANSMSSRDQHQQDDIPKKAASLLGLAASAEAAARMSQFTRPVSSPLGEWNKEGIMTSSSSMPSSQDNALRVIQNGLLRCIARLVATAKLMAEDGAEEDGLADVEAEEADPLFMRCLCEIVRVVEEAS</sequence>
<dbReference type="STRING" id="1081103.A0A0B2X764"/>
<dbReference type="HOGENOM" id="CLU_022135_0_0_1"/>
<reference evidence="2 3" key="1">
    <citation type="journal article" date="2014" name="Proc. Natl. Acad. Sci. U.S.A.">
        <title>Trajectory and genomic determinants of fungal-pathogen speciation and host adaptation.</title>
        <authorList>
            <person name="Hu X."/>
            <person name="Xiao G."/>
            <person name="Zheng P."/>
            <person name="Shang Y."/>
            <person name="Su Y."/>
            <person name="Zhang X."/>
            <person name="Liu X."/>
            <person name="Zhan S."/>
            <person name="St Leger R.J."/>
            <person name="Wang C."/>
        </authorList>
    </citation>
    <scope>NUCLEOTIDE SEQUENCE [LARGE SCALE GENOMIC DNA]</scope>
    <source>
        <strain evidence="2 3">ARSEF 1941</strain>
    </source>
</reference>
<gene>
    <name evidence="2" type="ORF">MAM_00311</name>
</gene>
<feature type="region of interest" description="Disordered" evidence="1">
    <location>
        <begin position="1"/>
        <end position="162"/>
    </location>
</feature>
<comment type="caution">
    <text evidence="2">The sequence shown here is derived from an EMBL/GenBank/DDBJ whole genome shotgun (WGS) entry which is preliminary data.</text>
</comment>
<feature type="compositionally biased region" description="Polar residues" evidence="1">
    <location>
        <begin position="149"/>
        <end position="162"/>
    </location>
</feature>